<proteinExistence type="predicted"/>
<evidence type="ECO:0000313" key="1">
    <source>
        <dbReference type="EMBL" id="CYX39173.1"/>
    </source>
</evidence>
<gene>
    <name evidence="1" type="ORF">ERS132531_00374</name>
</gene>
<organism evidence="1 2">
    <name type="scientific">Streptococcus suis</name>
    <dbReference type="NCBI Taxonomy" id="1307"/>
    <lineage>
        <taxon>Bacteria</taxon>
        <taxon>Bacillati</taxon>
        <taxon>Bacillota</taxon>
        <taxon>Bacilli</taxon>
        <taxon>Lactobacillales</taxon>
        <taxon>Streptococcaceae</taxon>
        <taxon>Streptococcus</taxon>
    </lineage>
</organism>
<reference evidence="1 2" key="1">
    <citation type="submission" date="2016-02" db="EMBL/GenBank/DDBJ databases">
        <authorList>
            <consortium name="Pathogen Informatics"/>
        </authorList>
    </citation>
    <scope>NUCLEOTIDE SEQUENCE [LARGE SCALE GENOMIC DNA]</scope>
    <source>
        <strain evidence="1 2">SS993</strain>
    </source>
</reference>
<dbReference type="EMBL" id="FILX01000004">
    <property type="protein sequence ID" value="CYX39173.1"/>
    <property type="molecule type" value="Genomic_DNA"/>
</dbReference>
<name>A0A0Z8UL91_STRSU</name>
<sequence length="42" mass="4485">MKAVVVSKAGGPEVLEAREIAKPQVKTGWCLVNIKGFGIDNM</sequence>
<accession>A0A0Z8UL91</accession>
<dbReference type="Proteomes" id="UP000074903">
    <property type="component" value="Unassembled WGS sequence"/>
</dbReference>
<dbReference type="AlphaFoldDB" id="A0A0Z8UL91"/>
<protein>
    <submittedName>
        <fullName evidence="1">Zinc-binding dehydrogenase</fullName>
    </submittedName>
</protein>
<dbReference type="InterPro" id="IPR011032">
    <property type="entry name" value="GroES-like_sf"/>
</dbReference>
<dbReference type="Gene3D" id="3.90.180.10">
    <property type="entry name" value="Medium-chain alcohol dehydrogenases, catalytic domain"/>
    <property type="match status" value="1"/>
</dbReference>
<dbReference type="SUPFAM" id="SSF50129">
    <property type="entry name" value="GroES-like"/>
    <property type="match status" value="1"/>
</dbReference>
<evidence type="ECO:0000313" key="2">
    <source>
        <dbReference type="Proteomes" id="UP000074903"/>
    </source>
</evidence>